<evidence type="ECO:0000313" key="3">
    <source>
        <dbReference type="Proteomes" id="UP000026962"/>
    </source>
</evidence>
<protein>
    <submittedName>
        <fullName evidence="2">Uncharacterized protein</fullName>
    </submittedName>
</protein>
<feature type="region of interest" description="Disordered" evidence="1">
    <location>
        <begin position="97"/>
        <end position="159"/>
    </location>
</feature>
<dbReference type="Proteomes" id="UP000026962">
    <property type="component" value="Chromosome 9"/>
</dbReference>
<feature type="compositionally biased region" description="Polar residues" evidence="1">
    <location>
        <begin position="150"/>
        <end position="159"/>
    </location>
</feature>
<accession>A0A0E0LYK1</accession>
<evidence type="ECO:0000313" key="2">
    <source>
        <dbReference type="EnsemblPlants" id="OPUNC09G01260.2"/>
    </source>
</evidence>
<dbReference type="EnsemblPlants" id="OPUNC09G01260.2">
    <property type="protein sequence ID" value="OPUNC09G01260.2"/>
    <property type="gene ID" value="OPUNC09G01260"/>
</dbReference>
<sequence length="159" mass="16725">MGDETSPIGGNEARLHIAVVSSLSLISLPTQPPLPLPGRVHRRGRLASPRRSPCSLGNYSPRWPLPPHATTPRLQAPSILITIILVPLFNHFRGKRADGAAAGDCGGGRLPEEGGEAGGPDEPSDSPEGVRGGPVPDVPPLFLPPRLVTYQEQQPPGPN</sequence>
<organism evidence="2">
    <name type="scientific">Oryza punctata</name>
    <name type="common">Red rice</name>
    <dbReference type="NCBI Taxonomy" id="4537"/>
    <lineage>
        <taxon>Eukaryota</taxon>
        <taxon>Viridiplantae</taxon>
        <taxon>Streptophyta</taxon>
        <taxon>Embryophyta</taxon>
        <taxon>Tracheophyta</taxon>
        <taxon>Spermatophyta</taxon>
        <taxon>Magnoliopsida</taxon>
        <taxon>Liliopsida</taxon>
        <taxon>Poales</taxon>
        <taxon>Poaceae</taxon>
        <taxon>BOP clade</taxon>
        <taxon>Oryzoideae</taxon>
        <taxon>Oryzeae</taxon>
        <taxon>Oryzinae</taxon>
        <taxon>Oryza</taxon>
    </lineage>
</organism>
<feature type="region of interest" description="Disordered" evidence="1">
    <location>
        <begin position="36"/>
        <end position="55"/>
    </location>
</feature>
<dbReference type="AlphaFoldDB" id="A0A0E0LYK1"/>
<dbReference type="Gramene" id="OPUNC09G01260.2">
    <property type="protein sequence ID" value="OPUNC09G01260.2"/>
    <property type="gene ID" value="OPUNC09G01260"/>
</dbReference>
<name>A0A0E0LYK1_ORYPU</name>
<proteinExistence type="predicted"/>
<reference evidence="2" key="2">
    <citation type="submission" date="2018-05" db="EMBL/GenBank/DDBJ databases">
        <title>OpunRS2 (Oryza punctata Reference Sequence Version 2).</title>
        <authorList>
            <person name="Zhang J."/>
            <person name="Kudrna D."/>
            <person name="Lee S."/>
            <person name="Talag J."/>
            <person name="Welchert J."/>
            <person name="Wing R.A."/>
        </authorList>
    </citation>
    <scope>NUCLEOTIDE SEQUENCE [LARGE SCALE GENOMIC DNA]</scope>
</reference>
<keyword evidence="3" id="KW-1185">Reference proteome</keyword>
<dbReference type="HOGENOM" id="CLU_1663589_0_0_1"/>
<dbReference type="Gramene" id="OPUNC09G01260.1">
    <property type="protein sequence ID" value="OPUNC09G01260.1"/>
    <property type="gene ID" value="OPUNC09G01260"/>
</dbReference>
<dbReference type="EnsemblPlants" id="OPUNC09G01260.1">
    <property type="protein sequence ID" value="OPUNC09G01260.1"/>
    <property type="gene ID" value="OPUNC09G01260"/>
</dbReference>
<reference evidence="2" key="1">
    <citation type="submission" date="2015-04" db="UniProtKB">
        <authorList>
            <consortium name="EnsemblPlants"/>
        </authorList>
    </citation>
    <scope>IDENTIFICATION</scope>
</reference>
<evidence type="ECO:0000256" key="1">
    <source>
        <dbReference type="SAM" id="MobiDB-lite"/>
    </source>
</evidence>